<evidence type="ECO:0000259" key="6">
    <source>
        <dbReference type="PROSITE" id="PS00498"/>
    </source>
</evidence>
<evidence type="ECO:0000256" key="2">
    <source>
        <dbReference type="ARBA" id="ARBA00023008"/>
    </source>
</evidence>
<keyword evidence="8" id="KW-1185">Reference proteome</keyword>
<evidence type="ECO:0000256" key="1">
    <source>
        <dbReference type="ARBA" id="ARBA00022723"/>
    </source>
</evidence>
<dbReference type="SUPFAM" id="SSF48056">
    <property type="entry name" value="Di-copper centre-containing domain"/>
    <property type="match status" value="1"/>
</dbReference>
<feature type="chain" id="PRO_5041337702" description="Tyrosinase copper-binding domain-containing protein" evidence="4">
    <location>
        <begin position="16"/>
        <end position="327"/>
    </location>
</feature>
<evidence type="ECO:0000313" key="7">
    <source>
        <dbReference type="EMBL" id="KAK0738016.1"/>
    </source>
</evidence>
<evidence type="ECO:0000313" key="8">
    <source>
        <dbReference type="Proteomes" id="UP001172155"/>
    </source>
</evidence>
<dbReference type="GO" id="GO:0016491">
    <property type="term" value="F:oxidoreductase activity"/>
    <property type="evidence" value="ECO:0007669"/>
    <property type="project" value="InterPro"/>
</dbReference>
<dbReference type="PANTHER" id="PTHR11474:SF126">
    <property type="entry name" value="TYROSINASE-LIKE PROTEIN TYR-1-RELATED"/>
    <property type="match status" value="1"/>
</dbReference>
<dbReference type="Pfam" id="PF00264">
    <property type="entry name" value="Tyrosinase"/>
    <property type="match status" value="1"/>
</dbReference>
<name>A0AA40BPP7_9PEZI</name>
<keyword evidence="1" id="KW-0479">Metal-binding</keyword>
<dbReference type="Gene3D" id="1.10.1280.10">
    <property type="entry name" value="Di-copper center containing domain from catechol oxidase"/>
    <property type="match status" value="1"/>
</dbReference>
<feature type="domain" description="Tyrosinase copper-binding" evidence="6">
    <location>
        <begin position="256"/>
        <end position="267"/>
    </location>
</feature>
<proteinExistence type="predicted"/>
<keyword evidence="2" id="KW-0186">Copper</keyword>
<dbReference type="AlphaFoldDB" id="A0AA40BPP7"/>
<dbReference type="InterPro" id="IPR050316">
    <property type="entry name" value="Tyrosinase/Hemocyanin"/>
</dbReference>
<dbReference type="InterPro" id="IPR002227">
    <property type="entry name" value="Tyrosinase_Cu-bd"/>
</dbReference>
<dbReference type="Proteomes" id="UP001172155">
    <property type="component" value="Unassembled WGS sequence"/>
</dbReference>
<protein>
    <recommendedName>
        <fullName evidence="5 6">Tyrosinase copper-binding domain-containing protein</fullName>
    </recommendedName>
</protein>
<dbReference type="InterPro" id="IPR008922">
    <property type="entry name" value="Di-copper_centre_dom_sf"/>
</dbReference>
<dbReference type="GO" id="GO:0046872">
    <property type="term" value="F:metal ion binding"/>
    <property type="evidence" value="ECO:0007669"/>
    <property type="project" value="UniProtKB-KW"/>
</dbReference>
<comment type="caution">
    <text evidence="7">The sequence shown here is derived from an EMBL/GenBank/DDBJ whole genome shotgun (WGS) entry which is preliminary data.</text>
</comment>
<feature type="domain" description="Tyrosinase copper-binding" evidence="5">
    <location>
        <begin position="89"/>
        <end position="106"/>
    </location>
</feature>
<gene>
    <name evidence="7" type="ORF">B0T18DRAFT_432902</name>
</gene>
<dbReference type="PROSITE" id="PS00497">
    <property type="entry name" value="TYROSINASE_1"/>
    <property type="match status" value="1"/>
</dbReference>
<feature type="compositionally biased region" description="Gly residues" evidence="3">
    <location>
        <begin position="231"/>
        <end position="246"/>
    </location>
</feature>
<dbReference type="EMBL" id="JAUKUD010000007">
    <property type="protein sequence ID" value="KAK0738016.1"/>
    <property type="molecule type" value="Genomic_DNA"/>
</dbReference>
<dbReference type="PROSITE" id="PS00498">
    <property type="entry name" value="TYROSINASE_2"/>
    <property type="match status" value="1"/>
</dbReference>
<evidence type="ECO:0000256" key="4">
    <source>
        <dbReference type="SAM" id="SignalP"/>
    </source>
</evidence>
<keyword evidence="4" id="KW-0732">Signal</keyword>
<feature type="signal peptide" evidence="4">
    <location>
        <begin position="1"/>
        <end position="15"/>
    </location>
</feature>
<feature type="region of interest" description="Disordered" evidence="3">
    <location>
        <begin position="227"/>
        <end position="246"/>
    </location>
</feature>
<sequence length="327" mass="35676">MKLTSFVALFGAALALPSAPLSSRACTNPTVRKEWRNATVTDRLAYLSAAVCITKSPSRLGIHPNATLQDDFSFVHALLSDSLTSIYIHTVPAFLPWHRYFLRVYEDALHACGYAGPALYWDFVHDSPSPSRSPVWDPTTGFGGNGAGTESNGGFAPRVVDGPFKDWRPLYWNAGVNPHGLARNWIPKGSEGEPEMAGGKYSAEIMRGVFEETTYAGFRAKLEDPHNHVHGGVGGGLQRGEGGPGDLGANTASPNDPIFFLLHGEVDRLWWLWQQQGEGRTGMYDGVDQNGRAVELDDVLPMMGLAENGVVRDYMDVNSPGLCYTYE</sequence>
<reference evidence="7" key="1">
    <citation type="submission" date="2023-06" db="EMBL/GenBank/DDBJ databases">
        <title>Genome-scale phylogeny and comparative genomics of the fungal order Sordariales.</title>
        <authorList>
            <consortium name="Lawrence Berkeley National Laboratory"/>
            <person name="Hensen N."/>
            <person name="Bonometti L."/>
            <person name="Westerberg I."/>
            <person name="Brannstrom I.O."/>
            <person name="Guillou S."/>
            <person name="Cros-Aarteil S."/>
            <person name="Calhoun S."/>
            <person name="Haridas S."/>
            <person name="Kuo A."/>
            <person name="Mondo S."/>
            <person name="Pangilinan J."/>
            <person name="Riley R."/>
            <person name="LaButti K."/>
            <person name="Andreopoulos B."/>
            <person name="Lipzen A."/>
            <person name="Chen C."/>
            <person name="Yanf M."/>
            <person name="Daum C."/>
            <person name="Ng V."/>
            <person name="Clum A."/>
            <person name="Steindorff A."/>
            <person name="Ohm R."/>
            <person name="Martin F."/>
            <person name="Silar P."/>
            <person name="Natvig D."/>
            <person name="Lalanne C."/>
            <person name="Gautier V."/>
            <person name="Ament-velasquez S.L."/>
            <person name="Kruys A."/>
            <person name="Hutchinson M.I."/>
            <person name="Powell A.J."/>
            <person name="Barry K."/>
            <person name="Miller A.N."/>
            <person name="Grigoriev I.V."/>
            <person name="Debuchy R."/>
            <person name="Gladieux P."/>
            <person name="Thoren M.H."/>
            <person name="Johannesson H."/>
        </authorList>
    </citation>
    <scope>NUCLEOTIDE SEQUENCE</scope>
    <source>
        <strain evidence="7">SMH3187-1</strain>
    </source>
</reference>
<dbReference type="PANTHER" id="PTHR11474">
    <property type="entry name" value="TYROSINASE FAMILY MEMBER"/>
    <property type="match status" value="1"/>
</dbReference>
<accession>A0AA40BPP7</accession>
<evidence type="ECO:0000256" key="3">
    <source>
        <dbReference type="SAM" id="MobiDB-lite"/>
    </source>
</evidence>
<evidence type="ECO:0000259" key="5">
    <source>
        <dbReference type="PROSITE" id="PS00497"/>
    </source>
</evidence>
<dbReference type="PRINTS" id="PR00092">
    <property type="entry name" value="TYROSINASE"/>
</dbReference>
<organism evidence="7 8">
    <name type="scientific">Schizothecium vesticola</name>
    <dbReference type="NCBI Taxonomy" id="314040"/>
    <lineage>
        <taxon>Eukaryota</taxon>
        <taxon>Fungi</taxon>
        <taxon>Dikarya</taxon>
        <taxon>Ascomycota</taxon>
        <taxon>Pezizomycotina</taxon>
        <taxon>Sordariomycetes</taxon>
        <taxon>Sordariomycetidae</taxon>
        <taxon>Sordariales</taxon>
        <taxon>Schizotheciaceae</taxon>
        <taxon>Schizothecium</taxon>
    </lineage>
</organism>